<evidence type="ECO:0000313" key="5">
    <source>
        <dbReference type="Proteomes" id="UP000011087"/>
    </source>
</evidence>
<evidence type="ECO:0000313" key="3">
    <source>
        <dbReference type="EMBL" id="EKX54446.1"/>
    </source>
</evidence>
<dbReference type="SUPFAM" id="SSF52317">
    <property type="entry name" value="Class I glutamine amidotransferase-like"/>
    <property type="match status" value="1"/>
</dbReference>
<dbReference type="CDD" id="cd03135">
    <property type="entry name" value="GATase1_DJ-1"/>
    <property type="match status" value="1"/>
</dbReference>
<dbReference type="InterPro" id="IPR050325">
    <property type="entry name" value="Prot/Nucl_acid_deglycase"/>
</dbReference>
<gene>
    <name evidence="3" type="ORF">GUITHDRAFT_91652</name>
</gene>
<dbReference type="eggNOG" id="KOG2764">
    <property type="taxonomic scope" value="Eukaryota"/>
</dbReference>
<feature type="signal peptide" evidence="1">
    <location>
        <begin position="1"/>
        <end position="22"/>
    </location>
</feature>
<dbReference type="EnsemblProtists" id="EKX54446">
    <property type="protein sequence ID" value="EKX54446"/>
    <property type="gene ID" value="GUITHDRAFT_91652"/>
</dbReference>
<reference evidence="3 5" key="1">
    <citation type="journal article" date="2012" name="Nature">
        <title>Algal genomes reveal evolutionary mosaicism and the fate of nucleomorphs.</title>
        <authorList>
            <consortium name="DOE Joint Genome Institute"/>
            <person name="Curtis B.A."/>
            <person name="Tanifuji G."/>
            <person name="Burki F."/>
            <person name="Gruber A."/>
            <person name="Irimia M."/>
            <person name="Maruyama S."/>
            <person name="Arias M.C."/>
            <person name="Ball S.G."/>
            <person name="Gile G.H."/>
            <person name="Hirakawa Y."/>
            <person name="Hopkins J.F."/>
            <person name="Kuo A."/>
            <person name="Rensing S.A."/>
            <person name="Schmutz J."/>
            <person name="Symeonidi A."/>
            <person name="Elias M."/>
            <person name="Eveleigh R.J."/>
            <person name="Herman E.K."/>
            <person name="Klute M.J."/>
            <person name="Nakayama T."/>
            <person name="Obornik M."/>
            <person name="Reyes-Prieto A."/>
            <person name="Armbrust E.V."/>
            <person name="Aves S.J."/>
            <person name="Beiko R.G."/>
            <person name="Coutinho P."/>
            <person name="Dacks J.B."/>
            <person name="Durnford D.G."/>
            <person name="Fast N.M."/>
            <person name="Green B.R."/>
            <person name="Grisdale C.J."/>
            <person name="Hempel F."/>
            <person name="Henrissat B."/>
            <person name="Hoppner M.P."/>
            <person name="Ishida K."/>
            <person name="Kim E."/>
            <person name="Koreny L."/>
            <person name="Kroth P.G."/>
            <person name="Liu Y."/>
            <person name="Malik S.B."/>
            <person name="Maier U.G."/>
            <person name="McRose D."/>
            <person name="Mock T."/>
            <person name="Neilson J.A."/>
            <person name="Onodera N.T."/>
            <person name="Poole A.M."/>
            <person name="Pritham E.J."/>
            <person name="Richards T.A."/>
            <person name="Rocap G."/>
            <person name="Roy S.W."/>
            <person name="Sarai C."/>
            <person name="Schaack S."/>
            <person name="Shirato S."/>
            <person name="Slamovits C.H."/>
            <person name="Spencer D.F."/>
            <person name="Suzuki S."/>
            <person name="Worden A.Z."/>
            <person name="Zauner S."/>
            <person name="Barry K."/>
            <person name="Bell C."/>
            <person name="Bharti A.K."/>
            <person name="Crow J.A."/>
            <person name="Grimwood J."/>
            <person name="Kramer R."/>
            <person name="Lindquist E."/>
            <person name="Lucas S."/>
            <person name="Salamov A."/>
            <person name="McFadden G.I."/>
            <person name="Lane C.E."/>
            <person name="Keeling P.J."/>
            <person name="Gray M.W."/>
            <person name="Grigoriev I.V."/>
            <person name="Archibald J.M."/>
        </authorList>
    </citation>
    <scope>NUCLEOTIDE SEQUENCE</scope>
    <source>
        <strain evidence="3 5">CCMP2712</strain>
    </source>
</reference>
<proteinExistence type="predicted"/>
<sequence>MLRTRMRFCVAMAVPMIMATEGFMLSSPTNWSVRRHHGVRAMSGMAGGGSESKRALCILAEGFEELEAVAPIDILRRANIEVTVASLSQDRLVKGRNGISVMADVDLDAALSTSSYDAIIVPGGPPAVPSIGTLKKDKRVLELLQQQMSAGRVVSAICAAPSVLHEAGVLEGKKYTAHFSVESVVPKLDKSSAVVVDGNLITSQGAGTGTQFGLALVEKLKEQATADEIAASICWKG</sequence>
<reference evidence="4" key="3">
    <citation type="submission" date="2016-03" db="UniProtKB">
        <authorList>
            <consortium name="EnsemblProtists"/>
        </authorList>
    </citation>
    <scope>IDENTIFICATION</scope>
</reference>
<evidence type="ECO:0000313" key="4">
    <source>
        <dbReference type="EnsemblProtists" id="EKX54446"/>
    </source>
</evidence>
<dbReference type="EMBL" id="JH992967">
    <property type="protein sequence ID" value="EKX54446.1"/>
    <property type="molecule type" value="Genomic_DNA"/>
</dbReference>
<dbReference type="RefSeq" id="XP_005841426.1">
    <property type="nucleotide sequence ID" value="XM_005841369.1"/>
</dbReference>
<keyword evidence="5" id="KW-1185">Reference proteome</keyword>
<dbReference type="Pfam" id="PF01965">
    <property type="entry name" value="DJ-1_PfpI"/>
    <property type="match status" value="1"/>
</dbReference>
<dbReference type="NCBIfam" id="TIGR01383">
    <property type="entry name" value="not_thiJ"/>
    <property type="match status" value="1"/>
</dbReference>
<dbReference type="OMA" id="HLHHIVK"/>
<accession>L1K0T4</accession>
<dbReference type="PANTHER" id="PTHR48094:SF12">
    <property type="entry name" value="PARKINSON DISEASE PROTEIN 7 HOMOLOG"/>
    <property type="match status" value="1"/>
</dbReference>
<name>L1K0T4_GUITC</name>
<dbReference type="Gene3D" id="3.40.50.880">
    <property type="match status" value="1"/>
</dbReference>
<dbReference type="GeneID" id="17311209"/>
<dbReference type="STRING" id="905079.L1K0T4"/>
<dbReference type="Proteomes" id="UP000011087">
    <property type="component" value="Unassembled WGS sequence"/>
</dbReference>
<dbReference type="InterPro" id="IPR029062">
    <property type="entry name" value="Class_I_gatase-like"/>
</dbReference>
<dbReference type="PaxDb" id="55529-EKX54446"/>
<feature type="domain" description="DJ-1/PfpI" evidence="2">
    <location>
        <begin position="53"/>
        <end position="218"/>
    </location>
</feature>
<dbReference type="PANTHER" id="PTHR48094">
    <property type="entry name" value="PROTEIN/NUCLEIC ACID DEGLYCASE DJ-1-RELATED"/>
    <property type="match status" value="1"/>
</dbReference>
<dbReference type="KEGG" id="gtt:GUITHDRAFT_91652"/>
<dbReference type="InterPro" id="IPR002818">
    <property type="entry name" value="DJ-1/PfpI"/>
</dbReference>
<evidence type="ECO:0000256" key="1">
    <source>
        <dbReference type="SAM" id="SignalP"/>
    </source>
</evidence>
<reference evidence="5" key="2">
    <citation type="submission" date="2012-11" db="EMBL/GenBank/DDBJ databases">
        <authorList>
            <person name="Kuo A."/>
            <person name="Curtis B.A."/>
            <person name="Tanifuji G."/>
            <person name="Burki F."/>
            <person name="Gruber A."/>
            <person name="Irimia M."/>
            <person name="Maruyama S."/>
            <person name="Arias M.C."/>
            <person name="Ball S.G."/>
            <person name="Gile G.H."/>
            <person name="Hirakawa Y."/>
            <person name="Hopkins J.F."/>
            <person name="Rensing S.A."/>
            <person name="Schmutz J."/>
            <person name="Symeonidi A."/>
            <person name="Elias M."/>
            <person name="Eveleigh R.J."/>
            <person name="Herman E.K."/>
            <person name="Klute M.J."/>
            <person name="Nakayama T."/>
            <person name="Obornik M."/>
            <person name="Reyes-Prieto A."/>
            <person name="Armbrust E.V."/>
            <person name="Aves S.J."/>
            <person name="Beiko R.G."/>
            <person name="Coutinho P."/>
            <person name="Dacks J.B."/>
            <person name="Durnford D.G."/>
            <person name="Fast N.M."/>
            <person name="Green B.R."/>
            <person name="Grisdale C."/>
            <person name="Hempe F."/>
            <person name="Henrissat B."/>
            <person name="Hoppner M.P."/>
            <person name="Ishida K.-I."/>
            <person name="Kim E."/>
            <person name="Koreny L."/>
            <person name="Kroth P.G."/>
            <person name="Liu Y."/>
            <person name="Malik S.-B."/>
            <person name="Maier U.G."/>
            <person name="McRose D."/>
            <person name="Mock T."/>
            <person name="Neilson J.A."/>
            <person name="Onodera N.T."/>
            <person name="Poole A.M."/>
            <person name="Pritham E.J."/>
            <person name="Richards T.A."/>
            <person name="Rocap G."/>
            <person name="Roy S.W."/>
            <person name="Sarai C."/>
            <person name="Schaack S."/>
            <person name="Shirato S."/>
            <person name="Slamovits C.H."/>
            <person name="Spencer D.F."/>
            <person name="Suzuki S."/>
            <person name="Worden A.Z."/>
            <person name="Zauner S."/>
            <person name="Barry K."/>
            <person name="Bell C."/>
            <person name="Bharti A.K."/>
            <person name="Crow J.A."/>
            <person name="Grimwood J."/>
            <person name="Kramer R."/>
            <person name="Lindquist E."/>
            <person name="Lucas S."/>
            <person name="Salamov A."/>
            <person name="McFadden G.I."/>
            <person name="Lane C.E."/>
            <person name="Keeling P.J."/>
            <person name="Gray M.W."/>
            <person name="Grigoriev I.V."/>
            <person name="Archibald J.M."/>
        </authorList>
    </citation>
    <scope>NUCLEOTIDE SEQUENCE</scope>
    <source>
        <strain evidence="5">CCMP2712</strain>
    </source>
</reference>
<organism evidence="3">
    <name type="scientific">Guillardia theta (strain CCMP2712)</name>
    <name type="common">Cryptophyte</name>
    <dbReference type="NCBI Taxonomy" id="905079"/>
    <lineage>
        <taxon>Eukaryota</taxon>
        <taxon>Cryptophyceae</taxon>
        <taxon>Pyrenomonadales</taxon>
        <taxon>Geminigeraceae</taxon>
        <taxon>Guillardia</taxon>
    </lineage>
</organism>
<dbReference type="OrthoDB" id="543156at2759"/>
<keyword evidence="1" id="KW-0732">Signal</keyword>
<dbReference type="HOGENOM" id="CLU_000445_44_2_1"/>
<dbReference type="GO" id="GO:0005737">
    <property type="term" value="C:cytoplasm"/>
    <property type="evidence" value="ECO:0007669"/>
    <property type="project" value="TreeGrafter"/>
</dbReference>
<dbReference type="AlphaFoldDB" id="L1K0T4"/>
<feature type="chain" id="PRO_5008772005" description="DJ-1/PfpI domain-containing protein" evidence="1">
    <location>
        <begin position="23"/>
        <end position="237"/>
    </location>
</feature>
<evidence type="ECO:0000259" key="2">
    <source>
        <dbReference type="Pfam" id="PF01965"/>
    </source>
</evidence>
<feature type="non-terminal residue" evidence="3">
    <location>
        <position position="1"/>
    </location>
</feature>
<protein>
    <recommendedName>
        <fullName evidence="2">DJ-1/PfpI domain-containing protein</fullName>
    </recommendedName>
</protein>
<dbReference type="InterPro" id="IPR006287">
    <property type="entry name" value="DJ-1"/>
</dbReference>